<gene>
    <name evidence="2" type="ORF">HaLaN_25444</name>
</gene>
<proteinExistence type="predicted"/>
<dbReference type="Proteomes" id="UP000485058">
    <property type="component" value="Unassembled WGS sequence"/>
</dbReference>
<keyword evidence="3" id="KW-1185">Reference proteome</keyword>
<evidence type="ECO:0000313" key="3">
    <source>
        <dbReference type="Proteomes" id="UP000485058"/>
    </source>
</evidence>
<evidence type="ECO:0000313" key="2">
    <source>
        <dbReference type="EMBL" id="GFH27168.1"/>
    </source>
</evidence>
<dbReference type="EMBL" id="BLLF01003375">
    <property type="protein sequence ID" value="GFH27168.1"/>
    <property type="molecule type" value="Genomic_DNA"/>
</dbReference>
<organism evidence="2 3">
    <name type="scientific">Haematococcus lacustris</name>
    <name type="common">Green alga</name>
    <name type="synonym">Haematococcus pluvialis</name>
    <dbReference type="NCBI Taxonomy" id="44745"/>
    <lineage>
        <taxon>Eukaryota</taxon>
        <taxon>Viridiplantae</taxon>
        <taxon>Chlorophyta</taxon>
        <taxon>core chlorophytes</taxon>
        <taxon>Chlorophyceae</taxon>
        <taxon>CS clade</taxon>
        <taxon>Chlamydomonadales</taxon>
        <taxon>Haematococcaceae</taxon>
        <taxon>Haematococcus</taxon>
    </lineage>
</organism>
<comment type="caution">
    <text evidence="2">The sequence shown here is derived from an EMBL/GenBank/DDBJ whole genome shotgun (WGS) entry which is preliminary data.</text>
</comment>
<reference evidence="2 3" key="1">
    <citation type="submission" date="2020-02" db="EMBL/GenBank/DDBJ databases">
        <title>Draft genome sequence of Haematococcus lacustris strain NIES-144.</title>
        <authorList>
            <person name="Morimoto D."/>
            <person name="Nakagawa S."/>
            <person name="Yoshida T."/>
            <person name="Sawayama S."/>
        </authorList>
    </citation>
    <scope>NUCLEOTIDE SEQUENCE [LARGE SCALE GENOMIC DNA]</scope>
    <source>
        <strain evidence="2 3">NIES-144</strain>
    </source>
</reference>
<feature type="compositionally biased region" description="Low complexity" evidence="1">
    <location>
        <begin position="44"/>
        <end position="53"/>
    </location>
</feature>
<protein>
    <submittedName>
        <fullName evidence="2">Uncharacterized protein</fullName>
    </submittedName>
</protein>
<sequence>MGAGTCGKAWKCTMVAAACTCIQAAEPSQPTKGTGKGKGKAAKAKPAPQPGSAEHAAHWGEQVAAAGAVLLARAGEAASQGQGVSWPGLQAAARQATTGPAAAAAC</sequence>
<evidence type="ECO:0000256" key="1">
    <source>
        <dbReference type="SAM" id="MobiDB-lite"/>
    </source>
</evidence>
<dbReference type="AlphaFoldDB" id="A0A6A0A4F8"/>
<accession>A0A6A0A4F8</accession>
<name>A0A6A0A4F8_HAELA</name>
<feature type="region of interest" description="Disordered" evidence="1">
    <location>
        <begin position="27"/>
        <end position="60"/>
    </location>
</feature>